<gene>
    <name evidence="1" type="ORF">GLW05_20905</name>
</gene>
<evidence type="ECO:0000313" key="2">
    <source>
        <dbReference type="Proteomes" id="UP000468638"/>
    </source>
</evidence>
<proteinExistence type="predicted"/>
<protein>
    <submittedName>
        <fullName evidence="1">Uncharacterized protein</fullName>
    </submittedName>
</protein>
<dbReference type="Proteomes" id="UP000468638">
    <property type="component" value="Unassembled WGS sequence"/>
</dbReference>
<evidence type="ECO:0000313" key="1">
    <source>
        <dbReference type="EMBL" id="MYL36034.1"/>
    </source>
</evidence>
<dbReference type="AlphaFoldDB" id="A0A6I5A6T3"/>
<dbReference type="RefSeq" id="WP_160910333.1">
    <property type="nucleotide sequence ID" value="NZ_WMEQ01000026.1"/>
</dbReference>
<reference evidence="1 2" key="1">
    <citation type="submission" date="2019-11" db="EMBL/GenBank/DDBJ databases">
        <title>Genome sequences of 17 halophilic strains isolated from different environments.</title>
        <authorList>
            <person name="Furrow R.E."/>
        </authorList>
    </citation>
    <scope>NUCLEOTIDE SEQUENCE [LARGE SCALE GENOMIC DNA]</scope>
    <source>
        <strain evidence="1 2">22514_16_FS</strain>
    </source>
</reference>
<name>A0A6I5A6T3_9BACI</name>
<comment type="caution">
    <text evidence="1">The sequence shown here is derived from an EMBL/GenBank/DDBJ whole genome shotgun (WGS) entry which is preliminary data.</text>
</comment>
<sequence>MKEIFAGYDEIKFMLDEEEKDNDCKFDEKDLNNVIDLTLGSEYRDRFKELVKFSEYTRKI</sequence>
<organism evidence="1 2">
    <name type="scientific">Pontibacillus yanchengensis</name>
    <dbReference type="NCBI Taxonomy" id="462910"/>
    <lineage>
        <taxon>Bacteria</taxon>
        <taxon>Bacillati</taxon>
        <taxon>Bacillota</taxon>
        <taxon>Bacilli</taxon>
        <taxon>Bacillales</taxon>
        <taxon>Bacillaceae</taxon>
        <taxon>Pontibacillus</taxon>
    </lineage>
</organism>
<accession>A0A6I5A6T3</accession>
<dbReference type="EMBL" id="WMEQ01000026">
    <property type="protein sequence ID" value="MYL36034.1"/>
    <property type="molecule type" value="Genomic_DNA"/>
</dbReference>